<name>H8GHZ5_METAL</name>
<feature type="chain" id="PRO_5003611635" description="Lipid/polyisoprenoid-binding YceI-like domain-containing protein" evidence="1">
    <location>
        <begin position="25"/>
        <end position="206"/>
    </location>
</feature>
<gene>
    <name evidence="2" type="ORF">Metal_1168</name>
</gene>
<evidence type="ECO:0000313" key="3">
    <source>
        <dbReference type="Proteomes" id="UP000005090"/>
    </source>
</evidence>
<feature type="signal peptide" evidence="1">
    <location>
        <begin position="1"/>
        <end position="24"/>
    </location>
</feature>
<proteinExistence type="predicted"/>
<evidence type="ECO:0000313" key="2">
    <source>
        <dbReference type="EMBL" id="EIC28979.1"/>
    </source>
</evidence>
<keyword evidence="1" id="KW-0732">Signal</keyword>
<organism evidence="2 3">
    <name type="scientific">Methylomicrobium album BG8</name>
    <dbReference type="NCBI Taxonomy" id="686340"/>
    <lineage>
        <taxon>Bacteria</taxon>
        <taxon>Pseudomonadati</taxon>
        <taxon>Pseudomonadota</taxon>
        <taxon>Gammaproteobacteria</taxon>
        <taxon>Methylococcales</taxon>
        <taxon>Methylococcaceae</taxon>
        <taxon>Methylomicrobium</taxon>
    </lineage>
</organism>
<keyword evidence="3" id="KW-1185">Reference proteome</keyword>
<dbReference type="Proteomes" id="UP000005090">
    <property type="component" value="Chromosome"/>
</dbReference>
<sequence length="206" mass="21620">MPFKKKLGLLTGLVCFLGAPLVQAAAPVPSVVGTTWTLTGKFKGRVNAKCQVGRAVSAPIAGPKVLSAKISFDDGDMPGDNEGTFSWTDEFFSIKQISGHWEQSGSKLELEFDNWYDSPMAALAFALAGVPANYDFSQAGIDGSAGFKITKLKVSGTINRKGKSIKVAEGIGFKVDAAAAGFGGANACTFQFKNLGRSYKGVPAVQ</sequence>
<reference evidence="2 3" key="1">
    <citation type="journal article" date="2013" name="Genome Announc.">
        <title>Genome Sequence of the Obligate Gammaproteobacterial Methanotroph Methylomicrobium album Strain BG8.</title>
        <authorList>
            <person name="Kits K.D."/>
            <person name="Kalyuzhnaya M.G."/>
            <person name="Klotz M.G."/>
            <person name="Jetten M.S."/>
            <person name="Op den Camp H.J."/>
            <person name="Vuilleumier S."/>
            <person name="Bringel F."/>
            <person name="Dispirito A.A."/>
            <person name="Murrell J.C."/>
            <person name="Bruce D."/>
            <person name="Cheng J.F."/>
            <person name="Copeland A."/>
            <person name="Goodwin L."/>
            <person name="Hauser L."/>
            <person name="Lajus A."/>
            <person name="Land M.L."/>
            <person name="Lapidus A."/>
            <person name="Lucas S."/>
            <person name="Medigue C."/>
            <person name="Pitluck S."/>
            <person name="Woyke T."/>
            <person name="Zeytun A."/>
            <person name="Stein L.Y."/>
        </authorList>
    </citation>
    <scope>NUCLEOTIDE SEQUENCE [LARGE SCALE GENOMIC DNA]</scope>
    <source>
        <strain evidence="2 3">BG8</strain>
    </source>
</reference>
<dbReference type="EMBL" id="CM001475">
    <property type="protein sequence ID" value="EIC28979.1"/>
    <property type="molecule type" value="Genomic_DNA"/>
</dbReference>
<protein>
    <recommendedName>
        <fullName evidence="4">Lipid/polyisoprenoid-binding YceI-like domain-containing protein</fullName>
    </recommendedName>
</protein>
<accession>H8GHZ5</accession>
<dbReference type="RefSeq" id="WP_005370490.1">
    <property type="nucleotide sequence ID" value="NZ_CM001475.1"/>
</dbReference>
<dbReference type="HOGENOM" id="CLU_1330643_0_0_6"/>
<dbReference type="STRING" id="686340.Metal_1168"/>
<dbReference type="AlphaFoldDB" id="H8GHZ5"/>
<evidence type="ECO:0008006" key="4">
    <source>
        <dbReference type="Google" id="ProtNLM"/>
    </source>
</evidence>
<evidence type="ECO:0000256" key="1">
    <source>
        <dbReference type="SAM" id="SignalP"/>
    </source>
</evidence>